<evidence type="ECO:0000259" key="3">
    <source>
        <dbReference type="PROSITE" id="PS51371"/>
    </source>
</evidence>
<proteinExistence type="predicted"/>
<keyword evidence="2" id="KW-1133">Transmembrane helix</keyword>
<dbReference type="PROSITE" id="PS51371">
    <property type="entry name" value="CBS"/>
    <property type="match status" value="1"/>
</dbReference>
<reference evidence="4 5" key="1">
    <citation type="submission" date="2007-03" db="EMBL/GenBank/DDBJ databases">
        <title>Complete sequence of Desulfotomaculum reducens MI-1.</title>
        <authorList>
            <consortium name="US DOE Joint Genome Institute"/>
            <person name="Copeland A."/>
            <person name="Lucas S."/>
            <person name="Lapidus A."/>
            <person name="Barry K."/>
            <person name="Detter J.C."/>
            <person name="Glavina del Rio T."/>
            <person name="Hammon N."/>
            <person name="Israni S."/>
            <person name="Dalin E."/>
            <person name="Tice H."/>
            <person name="Pitluck S."/>
            <person name="Sims D."/>
            <person name="Brettin T."/>
            <person name="Bruce D."/>
            <person name="Han C."/>
            <person name="Tapia R."/>
            <person name="Schmutz J."/>
            <person name="Larimer F."/>
            <person name="Land M."/>
            <person name="Hauser L."/>
            <person name="Kyrpides N."/>
            <person name="Kim E."/>
            <person name="Tebo B.M."/>
            <person name="Richardson P."/>
        </authorList>
    </citation>
    <scope>NUCLEOTIDE SEQUENCE [LARGE SCALE GENOMIC DNA]</scope>
    <source>
        <strain evidence="4 5">MI-1</strain>
    </source>
</reference>
<keyword evidence="1" id="KW-0129">CBS domain</keyword>
<dbReference type="AlphaFoldDB" id="A4J0G5"/>
<feature type="transmembrane region" description="Helical" evidence="2">
    <location>
        <begin position="12"/>
        <end position="37"/>
    </location>
</feature>
<dbReference type="Pfam" id="PF00571">
    <property type="entry name" value="CBS"/>
    <property type="match status" value="1"/>
</dbReference>
<feature type="domain" description="CBS" evidence="3">
    <location>
        <begin position="177"/>
        <end position="239"/>
    </location>
</feature>
<dbReference type="KEGG" id="drm:Dred_0016"/>
<feature type="transmembrane region" description="Helical" evidence="2">
    <location>
        <begin position="57"/>
        <end position="76"/>
    </location>
</feature>
<evidence type="ECO:0000313" key="4">
    <source>
        <dbReference type="EMBL" id="ABO48568.1"/>
    </source>
</evidence>
<dbReference type="EMBL" id="CP000612">
    <property type="protein sequence ID" value="ABO48568.1"/>
    <property type="molecule type" value="Genomic_DNA"/>
</dbReference>
<keyword evidence="5" id="KW-1185">Reference proteome</keyword>
<evidence type="ECO:0000256" key="1">
    <source>
        <dbReference type="PROSITE-ProRule" id="PRU00703"/>
    </source>
</evidence>
<name>A4J0G5_DESRM</name>
<organism evidence="4 5">
    <name type="scientific">Desulforamulus reducens (strain ATCC BAA-1160 / DSM 100696 / MI-1)</name>
    <name type="common">Desulfotomaculum reducens</name>
    <dbReference type="NCBI Taxonomy" id="349161"/>
    <lineage>
        <taxon>Bacteria</taxon>
        <taxon>Bacillati</taxon>
        <taxon>Bacillota</taxon>
        <taxon>Clostridia</taxon>
        <taxon>Eubacteriales</taxon>
        <taxon>Peptococcaceae</taxon>
        <taxon>Desulforamulus</taxon>
    </lineage>
</organism>
<dbReference type="SUPFAM" id="SSF54631">
    <property type="entry name" value="CBS-domain pair"/>
    <property type="match status" value="1"/>
</dbReference>
<evidence type="ECO:0000313" key="5">
    <source>
        <dbReference type="Proteomes" id="UP000001556"/>
    </source>
</evidence>
<accession>A4J0G5</accession>
<keyword evidence="2" id="KW-0812">Transmembrane</keyword>
<dbReference type="InterPro" id="IPR000644">
    <property type="entry name" value="CBS_dom"/>
</dbReference>
<dbReference type="HOGENOM" id="CLU_1141148_0_0_9"/>
<evidence type="ECO:0000256" key="2">
    <source>
        <dbReference type="SAM" id="Phobius"/>
    </source>
</evidence>
<sequence length="243" mass="27816">MDNEHNRFECGLKYIVLVNILIFLFFFFVQIVHVPIYHITDQQEYILHFAEKVNSSMVILFLSVVVFSTIVIAIVFRSNIKLNIKKDQLLVDVGIQEKDFSQGIDGIKKVVDEHGNIPLYNSEVYRQLTKDYIISEVNKEGKPERFITMESYLSGFMQLCESANCHNHNITPQNLKIDKVYAPTEYVQVGDQLLTIIKKMNKNKLSALPVVNKDGVMIGSINYLQVLKLVTDAAKQQKTASIN</sequence>
<protein>
    <recommendedName>
        <fullName evidence="3">CBS domain-containing protein</fullName>
    </recommendedName>
</protein>
<dbReference type="Gene3D" id="3.10.580.10">
    <property type="entry name" value="CBS-domain"/>
    <property type="match status" value="1"/>
</dbReference>
<dbReference type="OrthoDB" id="1786599at2"/>
<gene>
    <name evidence="4" type="ordered locus">Dred_0016</name>
</gene>
<keyword evidence="2" id="KW-0472">Membrane</keyword>
<dbReference type="Proteomes" id="UP000001556">
    <property type="component" value="Chromosome"/>
</dbReference>
<dbReference type="RefSeq" id="WP_011876412.1">
    <property type="nucleotide sequence ID" value="NC_009253.1"/>
</dbReference>
<dbReference type="InterPro" id="IPR046342">
    <property type="entry name" value="CBS_dom_sf"/>
</dbReference>